<dbReference type="InterPro" id="IPR001867">
    <property type="entry name" value="OmpR/PhoB-type_DNA-bd"/>
</dbReference>
<dbReference type="PROSITE" id="PS51755">
    <property type="entry name" value="OMPR_PHOB"/>
    <property type="match status" value="1"/>
</dbReference>
<evidence type="ECO:0000256" key="3">
    <source>
        <dbReference type="PROSITE-ProRule" id="PRU01091"/>
    </source>
</evidence>
<dbReference type="Proteomes" id="UP000032352">
    <property type="component" value="Chromosome"/>
</dbReference>
<feature type="region of interest" description="Disordered" evidence="4">
    <location>
        <begin position="121"/>
        <end position="160"/>
    </location>
</feature>
<keyword evidence="2 3" id="KW-0238">DNA-binding</keyword>
<dbReference type="AlphaFoldDB" id="A0AAE9Z9C9"/>
<dbReference type="KEGG" id="tvd:SG34_029075"/>
<protein>
    <submittedName>
        <fullName evidence="6">Winged helix-turn-helix domain-containing protein</fullName>
    </submittedName>
</protein>
<dbReference type="SUPFAM" id="SSF63825">
    <property type="entry name" value="YWTD domain"/>
    <property type="match status" value="1"/>
</dbReference>
<feature type="domain" description="OmpR/PhoB-type" evidence="5">
    <location>
        <begin position="1"/>
        <end position="98"/>
    </location>
</feature>
<evidence type="ECO:0000313" key="6">
    <source>
        <dbReference type="EMBL" id="WDE08450.1"/>
    </source>
</evidence>
<dbReference type="GO" id="GO:0006355">
    <property type="term" value="P:regulation of DNA-templated transcription"/>
    <property type="evidence" value="ECO:0007669"/>
    <property type="project" value="InterPro"/>
</dbReference>
<comment type="similarity">
    <text evidence="1">Belongs to the TolB family.</text>
</comment>
<proteinExistence type="inferred from homology"/>
<dbReference type="GO" id="GO:0003677">
    <property type="term" value="F:DNA binding"/>
    <property type="evidence" value="ECO:0007669"/>
    <property type="project" value="UniProtKB-UniRule"/>
</dbReference>
<feature type="DNA-binding region" description="OmpR/PhoB-type" evidence="3">
    <location>
        <begin position="1"/>
        <end position="98"/>
    </location>
</feature>
<dbReference type="Gene3D" id="2.130.10.10">
    <property type="entry name" value="YVTN repeat-like/Quinoprotein amine dehydrogenase"/>
    <property type="match status" value="1"/>
</dbReference>
<dbReference type="InterPro" id="IPR011042">
    <property type="entry name" value="6-blade_b-propeller_TolB-like"/>
</dbReference>
<dbReference type="InterPro" id="IPR036388">
    <property type="entry name" value="WH-like_DNA-bd_sf"/>
</dbReference>
<dbReference type="Gene3D" id="1.10.10.10">
    <property type="entry name" value="Winged helix-like DNA-binding domain superfamily/Winged helix DNA-binding domain"/>
    <property type="match status" value="1"/>
</dbReference>
<dbReference type="InterPro" id="IPR016032">
    <property type="entry name" value="Sig_transdc_resp-reg_C-effctor"/>
</dbReference>
<accession>A0AAE9Z9C9</accession>
<dbReference type="SUPFAM" id="SSF82171">
    <property type="entry name" value="DPP6 N-terminal domain-like"/>
    <property type="match status" value="1"/>
</dbReference>
<evidence type="ECO:0000256" key="1">
    <source>
        <dbReference type="ARBA" id="ARBA00009820"/>
    </source>
</evidence>
<dbReference type="Gene3D" id="2.120.10.30">
    <property type="entry name" value="TolB, C-terminal domain"/>
    <property type="match status" value="1"/>
</dbReference>
<reference evidence="6 7" key="2">
    <citation type="journal article" date="2022" name="Mar. Drugs">
        <title>Bioassay-Guided Fractionation Leads to the Detection of Cholic Acid Generated by the Rare Thalassomonas sp.</title>
        <authorList>
            <person name="Pheiffer F."/>
            <person name="Schneider Y.K."/>
            <person name="Hansen E.H."/>
            <person name="Andersen J.H."/>
            <person name="Isaksson J."/>
            <person name="Busche T."/>
            <person name="R C."/>
            <person name="Kalinowski J."/>
            <person name="Zyl L.V."/>
            <person name="Trindade M."/>
        </authorList>
    </citation>
    <scope>NUCLEOTIDE SEQUENCE [LARGE SCALE GENOMIC DNA]</scope>
    <source>
        <strain evidence="6 7">XOM25</strain>
    </source>
</reference>
<dbReference type="EMBL" id="CP059733">
    <property type="protein sequence ID" value="WDE08450.1"/>
    <property type="molecule type" value="Genomic_DNA"/>
</dbReference>
<gene>
    <name evidence="6" type="ORF">SG34_029075</name>
</gene>
<name>A0AAE9Z9C9_9GAMM</name>
<dbReference type="GO" id="GO:0000160">
    <property type="term" value="P:phosphorelay signal transduction system"/>
    <property type="evidence" value="ECO:0007669"/>
    <property type="project" value="InterPro"/>
</dbReference>
<dbReference type="PANTHER" id="PTHR36842">
    <property type="entry name" value="PROTEIN TOLB HOMOLOG"/>
    <property type="match status" value="1"/>
</dbReference>
<dbReference type="SUPFAM" id="SSF46894">
    <property type="entry name" value="C-terminal effector domain of the bipartite response regulators"/>
    <property type="match status" value="1"/>
</dbReference>
<dbReference type="InterPro" id="IPR015943">
    <property type="entry name" value="WD40/YVTN_repeat-like_dom_sf"/>
</dbReference>
<keyword evidence="7" id="KW-1185">Reference proteome</keyword>
<dbReference type="PANTHER" id="PTHR36842:SF1">
    <property type="entry name" value="PROTEIN TOLB"/>
    <property type="match status" value="1"/>
</dbReference>
<dbReference type="SMART" id="SM00862">
    <property type="entry name" value="Trans_reg_C"/>
    <property type="match status" value="1"/>
</dbReference>
<dbReference type="Pfam" id="PF00486">
    <property type="entry name" value="Trans_reg_C"/>
    <property type="match status" value="1"/>
</dbReference>
<evidence type="ECO:0000256" key="2">
    <source>
        <dbReference type="ARBA" id="ARBA00023125"/>
    </source>
</evidence>
<evidence type="ECO:0000256" key="4">
    <source>
        <dbReference type="SAM" id="MobiDB-lite"/>
    </source>
</evidence>
<organism evidence="6 7">
    <name type="scientific">Thalassomonas viridans</name>
    <dbReference type="NCBI Taxonomy" id="137584"/>
    <lineage>
        <taxon>Bacteria</taxon>
        <taxon>Pseudomonadati</taxon>
        <taxon>Pseudomonadota</taxon>
        <taxon>Gammaproteobacteria</taxon>
        <taxon>Alteromonadales</taxon>
        <taxon>Colwelliaceae</taxon>
        <taxon>Thalassomonas</taxon>
    </lineage>
</organism>
<feature type="compositionally biased region" description="Basic and acidic residues" evidence="4">
    <location>
        <begin position="143"/>
        <end position="152"/>
    </location>
</feature>
<dbReference type="Pfam" id="PF07676">
    <property type="entry name" value="PD40"/>
    <property type="match status" value="1"/>
</dbReference>
<dbReference type="InterPro" id="IPR011659">
    <property type="entry name" value="WD40"/>
</dbReference>
<reference evidence="6 7" key="1">
    <citation type="journal article" date="2015" name="Genome Announc.">
        <title>Draft Genome Sequences of Marine Isolates of Thalassomonas viridans and Thalassomonas actiniarum.</title>
        <authorList>
            <person name="Olonade I."/>
            <person name="van Zyl L.J."/>
            <person name="Trindade M."/>
        </authorList>
    </citation>
    <scope>NUCLEOTIDE SEQUENCE [LARGE SCALE GENOMIC DNA]</scope>
    <source>
        <strain evidence="6 7">XOM25</strain>
    </source>
</reference>
<evidence type="ECO:0000259" key="5">
    <source>
        <dbReference type="PROSITE" id="PS51755"/>
    </source>
</evidence>
<dbReference type="CDD" id="cd00383">
    <property type="entry name" value="trans_reg_C"/>
    <property type="match status" value="1"/>
</dbReference>
<sequence>MQYQIGPWLFSPARCLLTSNEIERELEPLVFKLLTYFIAQQERIIPRQELVEQVWQQSFVDDNAINRAISELRKQLKHPVEKAPLIKTHYRKGYSLTVTVTEVTATSAATMAGTDSIQPEVQVTNGDNAPASPPGPAVQAAEPARENTEQAEKPLSPAEVKTPAQPHFLMKKPWWLLIAFLLLLTALIATRSTLSISLDSNSGEKATQSSIAENVAITAETWNPGAESTPLLSPDGKLFAYSNQLADDVTSFIKRIDDQREIKLQYQDMEVAIISWQPQSRILLTELTNASRKDCHYALFDIANFPEVAAPRLVKTCNVTTRGGAQLSRDGQWMYYSQYDESKEGIAIYRYDLASGKSTMVVPSGDKKYGAIYFELSPDGESLAYIWLQESKPAKIYALGLQTRETQMLYQMQHNGFTYAIDWQDNQHLVIADGNTLHTINLDTAAIKSTRIEQDFFPYHLSVEGNNKLLFSTQGGSRYQIEQITNAFSGEQSEPETLYPSDKSNYYVSFRFDASPDRFFISYRSGYAQIWQAEQDNLVQLSDFPNGEGQRLNRLILSHDGRFLLFNRNEQMEFIELATKKLHQLKDLSPTHISSYAWSADDRAILYSTAVNGVSQIWRYDLLTRENKQLTQRGGNNLLDNGAGDIYYINDEHLISLDGSSKTKITTPKAPCWCSNALTENYLYSSDRFSTIYRMELSSGKIDQVPTPYNHSGINVSADDKIITYTKITPVDTQIQRISWQ</sequence>
<evidence type="ECO:0000313" key="7">
    <source>
        <dbReference type="Proteomes" id="UP000032352"/>
    </source>
</evidence>